<dbReference type="AlphaFoldDB" id="A0BZ42"/>
<sequence>MRKQPLKLLLEDNDLEIIKAKTFDSHSQRNGTSFYSNISDEHEQFSDGKRYQCDSSYSSSSLHSSRTLADETLLLNYQKRLGKQNRYEKDPEILSEQARFVFLIGNQSSEEWLANFNEKCLRVNSFFKDSLFNSLVETAFNGEDQKMKRKLVLTLDYFTNLITFTFFLLWKWIQNENQQDMSQFVSNSNSITEFIVLMITLRINEFRMEWQLITLIEQIVQPFPEKNIFKECSETQRSYLSVGLFQPKIASIRVKSNSVLPWTTDEVAFVLSFMSQSFYAGLQIKNVIVKGGLNNYFRRINTISQFIIYSVVRSPNKHDRQDALRYWIELAEKLQKNYDLEGLFIVYKYGIQLLLKDYIGTMPILFRDQNRIPRINAFYEEHIKSNFNDVQKNEQQFYIPSFHKFITQIKRLEQQVKMNKTLFDQISDLLLQLVSISKRQHKLHQETSAKISDHEEQIIQYFIKGIEKELETNLQIPLDKETLVYIELIKLAKITN</sequence>
<dbReference type="OMA" id="TEFIVLM"/>
<dbReference type="EMBL" id="CT868028">
    <property type="protein sequence ID" value="CAK63809.1"/>
    <property type="molecule type" value="Genomic_DNA"/>
</dbReference>
<dbReference type="InterPro" id="IPR001895">
    <property type="entry name" value="RASGEF_cat_dom"/>
</dbReference>
<dbReference type="GeneID" id="5016991"/>
<dbReference type="HOGENOM" id="CLU_550395_0_0_1"/>
<dbReference type="RefSeq" id="XP_001431207.1">
    <property type="nucleotide sequence ID" value="XM_001431170.1"/>
</dbReference>
<dbReference type="Gene3D" id="1.10.840.10">
    <property type="entry name" value="Ras guanine-nucleotide exchange factors catalytic domain"/>
    <property type="match status" value="1"/>
</dbReference>
<protein>
    <recommendedName>
        <fullName evidence="1">Ras-GEF domain-containing protein</fullName>
    </recommendedName>
</protein>
<feature type="domain" description="Ras-GEF" evidence="1">
    <location>
        <begin position="293"/>
        <end position="345"/>
    </location>
</feature>
<dbReference type="InParanoid" id="A0BZ42"/>
<accession>A0BZ42</accession>
<dbReference type="InterPro" id="IPR023578">
    <property type="entry name" value="Ras_GEF_dom_sf"/>
</dbReference>
<dbReference type="SUPFAM" id="SSF48366">
    <property type="entry name" value="Ras GEF"/>
    <property type="match status" value="1"/>
</dbReference>
<gene>
    <name evidence="2" type="ORF">GSPATT00033662001</name>
</gene>
<proteinExistence type="predicted"/>
<name>A0BZ42_PARTE</name>
<keyword evidence="3" id="KW-1185">Reference proteome</keyword>
<evidence type="ECO:0000313" key="3">
    <source>
        <dbReference type="Proteomes" id="UP000000600"/>
    </source>
</evidence>
<evidence type="ECO:0000259" key="1">
    <source>
        <dbReference type="Pfam" id="PF00617"/>
    </source>
</evidence>
<dbReference type="OrthoDB" id="292372at2759"/>
<reference evidence="2 3" key="1">
    <citation type="journal article" date="2006" name="Nature">
        <title>Global trends of whole-genome duplications revealed by the ciliate Paramecium tetraurelia.</title>
        <authorList>
            <consortium name="Genoscope"/>
            <person name="Aury J.-M."/>
            <person name="Jaillon O."/>
            <person name="Duret L."/>
            <person name="Noel B."/>
            <person name="Jubin C."/>
            <person name="Porcel B.M."/>
            <person name="Segurens B."/>
            <person name="Daubin V."/>
            <person name="Anthouard V."/>
            <person name="Aiach N."/>
            <person name="Arnaiz O."/>
            <person name="Billaut A."/>
            <person name="Beisson J."/>
            <person name="Blanc I."/>
            <person name="Bouhouche K."/>
            <person name="Camara F."/>
            <person name="Duharcourt S."/>
            <person name="Guigo R."/>
            <person name="Gogendeau D."/>
            <person name="Katinka M."/>
            <person name="Keller A.-M."/>
            <person name="Kissmehl R."/>
            <person name="Klotz C."/>
            <person name="Koll F."/>
            <person name="Le Moue A."/>
            <person name="Lepere C."/>
            <person name="Malinsky S."/>
            <person name="Nowacki M."/>
            <person name="Nowak J.K."/>
            <person name="Plattner H."/>
            <person name="Poulain J."/>
            <person name="Ruiz F."/>
            <person name="Serrano V."/>
            <person name="Zagulski M."/>
            <person name="Dessen P."/>
            <person name="Betermier M."/>
            <person name="Weissenbach J."/>
            <person name="Scarpelli C."/>
            <person name="Schachter V."/>
            <person name="Sperling L."/>
            <person name="Meyer E."/>
            <person name="Cohen J."/>
            <person name="Wincker P."/>
        </authorList>
    </citation>
    <scope>NUCLEOTIDE SEQUENCE [LARGE SCALE GENOMIC DNA]</scope>
    <source>
        <strain evidence="2 3">Stock d4-2</strain>
    </source>
</reference>
<organism evidence="2 3">
    <name type="scientific">Paramecium tetraurelia</name>
    <dbReference type="NCBI Taxonomy" id="5888"/>
    <lineage>
        <taxon>Eukaryota</taxon>
        <taxon>Sar</taxon>
        <taxon>Alveolata</taxon>
        <taxon>Ciliophora</taxon>
        <taxon>Intramacronucleata</taxon>
        <taxon>Oligohymenophorea</taxon>
        <taxon>Peniculida</taxon>
        <taxon>Parameciidae</taxon>
        <taxon>Paramecium</taxon>
    </lineage>
</organism>
<evidence type="ECO:0000313" key="2">
    <source>
        <dbReference type="EMBL" id="CAK63809.1"/>
    </source>
</evidence>
<dbReference type="InterPro" id="IPR036964">
    <property type="entry name" value="RASGEF_cat_dom_sf"/>
</dbReference>
<dbReference type="GO" id="GO:0005085">
    <property type="term" value="F:guanyl-nucleotide exchange factor activity"/>
    <property type="evidence" value="ECO:0007669"/>
    <property type="project" value="InterPro"/>
</dbReference>
<dbReference type="GO" id="GO:0007264">
    <property type="term" value="P:small GTPase-mediated signal transduction"/>
    <property type="evidence" value="ECO:0007669"/>
    <property type="project" value="InterPro"/>
</dbReference>
<dbReference type="Proteomes" id="UP000000600">
    <property type="component" value="Unassembled WGS sequence"/>
</dbReference>
<dbReference type="Pfam" id="PF00617">
    <property type="entry name" value="RasGEF"/>
    <property type="match status" value="1"/>
</dbReference>
<dbReference type="KEGG" id="ptm:GSPATT00033662001"/>